<proteinExistence type="predicted"/>
<organism evidence="1 2">
    <name type="scientific">Theobroma cacao</name>
    <name type="common">Cacao</name>
    <name type="synonym">Cocoa</name>
    <dbReference type="NCBI Taxonomy" id="3641"/>
    <lineage>
        <taxon>Eukaryota</taxon>
        <taxon>Viridiplantae</taxon>
        <taxon>Streptophyta</taxon>
        <taxon>Embryophyta</taxon>
        <taxon>Tracheophyta</taxon>
        <taxon>Spermatophyta</taxon>
        <taxon>Magnoliopsida</taxon>
        <taxon>eudicotyledons</taxon>
        <taxon>Gunneridae</taxon>
        <taxon>Pentapetalae</taxon>
        <taxon>rosids</taxon>
        <taxon>malvids</taxon>
        <taxon>Malvales</taxon>
        <taxon>Malvaceae</taxon>
        <taxon>Byttnerioideae</taxon>
        <taxon>Theobroma</taxon>
    </lineage>
</organism>
<keyword evidence="2" id="KW-1185">Reference proteome</keyword>
<dbReference type="Gramene" id="EOX93414">
    <property type="protein sequence ID" value="EOX93414"/>
    <property type="gene ID" value="TCM_002280"/>
</dbReference>
<gene>
    <name evidence="1" type="ORF">TCM_002280</name>
</gene>
<evidence type="ECO:0008006" key="3">
    <source>
        <dbReference type="Google" id="ProtNLM"/>
    </source>
</evidence>
<protein>
    <recommendedName>
        <fullName evidence="3">Reverse transcriptase zinc-binding domain-containing protein</fullName>
    </recommendedName>
</protein>
<name>A0A061DKT4_THECC</name>
<dbReference type="PANTHER" id="PTHR36617">
    <property type="entry name" value="PROTEIN, PUTATIVE-RELATED"/>
    <property type="match status" value="1"/>
</dbReference>
<dbReference type="PANTHER" id="PTHR36617:SF16">
    <property type="entry name" value="OS04G0516500 PROTEIN"/>
    <property type="match status" value="1"/>
</dbReference>
<dbReference type="AlphaFoldDB" id="A0A061DKT4"/>
<reference evidence="1 2" key="1">
    <citation type="journal article" date="2013" name="Genome Biol.">
        <title>The genome sequence of the most widely cultivated cacao type and its use to identify candidate genes regulating pod color.</title>
        <authorList>
            <person name="Motamayor J.C."/>
            <person name="Mockaitis K."/>
            <person name="Schmutz J."/>
            <person name="Haiminen N."/>
            <person name="Iii D.L."/>
            <person name="Cornejo O."/>
            <person name="Findley S.D."/>
            <person name="Zheng P."/>
            <person name="Utro F."/>
            <person name="Royaert S."/>
            <person name="Saski C."/>
            <person name="Jenkins J."/>
            <person name="Podicheti R."/>
            <person name="Zhao M."/>
            <person name="Scheffler B.E."/>
            <person name="Stack J.C."/>
            <person name="Feltus F.A."/>
            <person name="Mustiga G.M."/>
            <person name="Amores F."/>
            <person name="Phillips W."/>
            <person name="Marelli J.P."/>
            <person name="May G.D."/>
            <person name="Shapiro H."/>
            <person name="Ma J."/>
            <person name="Bustamante C.D."/>
            <person name="Schnell R.J."/>
            <person name="Main D."/>
            <person name="Gilbert D."/>
            <person name="Parida L."/>
            <person name="Kuhn D.N."/>
        </authorList>
    </citation>
    <scope>NUCLEOTIDE SEQUENCE [LARGE SCALE GENOMIC DNA]</scope>
    <source>
        <strain evidence="2">cv. Matina 1-6</strain>
    </source>
</reference>
<sequence length="277" mass="31411">MGCSTMDTIDELPLFNTTSKVTFINDISGVVKGGRIRSKRISNIEKKPLVNKPKESSLKTFIAFSQMTSYQTVISKTETMLLSMKLRLLGTLESSTPFGKPRKDNGATLLVQAPPSMDELKDIVWSCDGFKALDLDSFNLNFYKKNWVMVKHDLFVVIADFMIIELMRDQACQWILGDGATTFFWLDKWTDDVPLCSKFPHLFSLVVSKEMKVTDAWNSGSWSISFKCKGDKLIWRHNSKGTFSVETFYSFLDANPSNHLVTPTSLDRGFLLFFTSV</sequence>
<accession>A0A061DKT4</accession>
<evidence type="ECO:0000313" key="2">
    <source>
        <dbReference type="Proteomes" id="UP000026915"/>
    </source>
</evidence>
<evidence type="ECO:0000313" key="1">
    <source>
        <dbReference type="EMBL" id="EOX93414.1"/>
    </source>
</evidence>
<dbReference type="InParanoid" id="A0A061DKT4"/>
<dbReference type="HOGENOM" id="CLU_1006150_0_0_1"/>
<dbReference type="EMBL" id="CM001879">
    <property type="protein sequence ID" value="EOX93414.1"/>
    <property type="molecule type" value="Genomic_DNA"/>
</dbReference>
<dbReference type="Proteomes" id="UP000026915">
    <property type="component" value="Chromosome 1"/>
</dbReference>